<accession>A0A1V9Z568</accession>
<keyword evidence="3 6" id="KW-0812">Transmembrane</keyword>
<evidence type="ECO:0000256" key="4">
    <source>
        <dbReference type="ARBA" id="ARBA00022989"/>
    </source>
</evidence>
<sequence>MVDEKQSLKSPSVPYESIWDARPRKFSNVLIQVTGFILLMEVSERMSYFGINQGLKNFMQTVLGWSTVSANSIKSTWSSLCYISPLLGAYLADERWGRFKTIAIFGTLYFIGNVLLVISANPHVLNWKETSVDGYFDRVGANTKPAEGLFVFALFACIGIGTGAIKSNIITLGADQFNPNDEREAAQKITFFSYFYWCVNFGAAFSYGYLATLCVKGSAAITPDNGYFATFLICACVMAVALLTFFAGSSRYIKVPPNSDAMSKLVRVLFQASYSSWSARGACTGFVLLILSFILNLTAVFLTEGSSARQILTYAAGVMVILGCLAFIATGINSHEMAKAKRSNGGRVDDQSIDEIMKVVRVLPFASFLVMWYCVYDEIDANFQSVSQQTDLRFGNEWNATQLSGAVLGVFDPIAIVICIPVLDLAIYPFYKRITGKAASPFGKVLVGLLIATFTMFYIGGFEIIRKNSGVILLGNSTNPDDKIPVISQSGGQPMNAIKWGWNIPQFVFVALCECLINVTAYDIFYSEVPEYLKSTCQAINLFMVAMGANVASIFTLIFQSQIPNDINDGHMENMFFAVGATLVVNVIAYVIVMRYMQFGMVTEGENLNLGDELNDKQVEANRSSNLLNARDSFTQQRS</sequence>
<dbReference type="SUPFAM" id="SSF103473">
    <property type="entry name" value="MFS general substrate transporter"/>
    <property type="match status" value="1"/>
</dbReference>
<organism evidence="7 8">
    <name type="scientific">Thraustotheca clavata</name>
    <dbReference type="NCBI Taxonomy" id="74557"/>
    <lineage>
        <taxon>Eukaryota</taxon>
        <taxon>Sar</taxon>
        <taxon>Stramenopiles</taxon>
        <taxon>Oomycota</taxon>
        <taxon>Saprolegniomycetes</taxon>
        <taxon>Saprolegniales</taxon>
        <taxon>Achlyaceae</taxon>
        <taxon>Thraustotheca</taxon>
    </lineage>
</organism>
<keyword evidence="8" id="KW-1185">Reference proteome</keyword>
<evidence type="ECO:0000256" key="6">
    <source>
        <dbReference type="SAM" id="Phobius"/>
    </source>
</evidence>
<feature type="transmembrane region" description="Helical" evidence="6">
    <location>
        <begin position="277"/>
        <end position="299"/>
    </location>
</feature>
<feature type="transmembrane region" description="Helical" evidence="6">
    <location>
        <begin position="504"/>
        <end position="527"/>
    </location>
</feature>
<dbReference type="OrthoDB" id="8904098at2759"/>
<dbReference type="InterPro" id="IPR000109">
    <property type="entry name" value="POT_fam"/>
</dbReference>
<feature type="transmembrane region" description="Helical" evidence="6">
    <location>
        <begin position="227"/>
        <end position="247"/>
    </location>
</feature>
<comment type="caution">
    <text evidence="7">The sequence shown here is derived from an EMBL/GenBank/DDBJ whole genome shotgun (WGS) entry which is preliminary data.</text>
</comment>
<feature type="transmembrane region" description="Helical" evidence="6">
    <location>
        <begin position="311"/>
        <end position="332"/>
    </location>
</feature>
<evidence type="ECO:0000313" key="8">
    <source>
        <dbReference type="Proteomes" id="UP000243217"/>
    </source>
</evidence>
<gene>
    <name evidence="7" type="ORF">THRCLA_08537</name>
</gene>
<dbReference type="EMBL" id="JNBS01002274">
    <property type="protein sequence ID" value="OQR93154.1"/>
    <property type="molecule type" value="Genomic_DNA"/>
</dbReference>
<feature type="transmembrane region" description="Helical" evidence="6">
    <location>
        <begin position="539"/>
        <end position="563"/>
    </location>
</feature>
<feature type="transmembrane region" description="Helical" evidence="6">
    <location>
        <begin position="359"/>
        <end position="376"/>
    </location>
</feature>
<proteinExistence type="inferred from homology"/>
<keyword evidence="4 6" id="KW-1133">Transmembrane helix</keyword>
<protein>
    <submittedName>
        <fullName evidence="7">Proton-dependent Oligopeptide Transporter (POT) Family</fullName>
    </submittedName>
</protein>
<dbReference type="PANTHER" id="PTHR11654">
    <property type="entry name" value="OLIGOPEPTIDE TRANSPORTER-RELATED"/>
    <property type="match status" value="1"/>
</dbReference>
<dbReference type="Pfam" id="PF00854">
    <property type="entry name" value="PTR2"/>
    <property type="match status" value="1"/>
</dbReference>
<dbReference type="GO" id="GO:0016020">
    <property type="term" value="C:membrane"/>
    <property type="evidence" value="ECO:0007669"/>
    <property type="project" value="UniProtKB-SubCell"/>
</dbReference>
<dbReference type="GO" id="GO:0022857">
    <property type="term" value="F:transmembrane transporter activity"/>
    <property type="evidence" value="ECO:0007669"/>
    <property type="project" value="InterPro"/>
</dbReference>
<feature type="transmembrane region" description="Helical" evidence="6">
    <location>
        <begin position="575"/>
        <end position="593"/>
    </location>
</feature>
<reference evidence="7 8" key="1">
    <citation type="journal article" date="2014" name="Genome Biol. Evol.">
        <title>The secreted proteins of Achlya hypogyna and Thraustotheca clavata identify the ancestral oomycete secretome and reveal gene acquisitions by horizontal gene transfer.</title>
        <authorList>
            <person name="Misner I."/>
            <person name="Blouin N."/>
            <person name="Leonard G."/>
            <person name="Richards T.A."/>
            <person name="Lane C.E."/>
        </authorList>
    </citation>
    <scope>NUCLEOTIDE SEQUENCE [LARGE SCALE GENOMIC DNA]</scope>
    <source>
        <strain evidence="7 8">ATCC 34112</strain>
    </source>
</reference>
<dbReference type="Gene3D" id="1.20.1250.20">
    <property type="entry name" value="MFS general substrate transporter like domains"/>
    <property type="match status" value="1"/>
</dbReference>
<feature type="transmembrane region" description="Helical" evidence="6">
    <location>
        <begin position="102"/>
        <end position="120"/>
    </location>
</feature>
<feature type="transmembrane region" description="Helical" evidence="6">
    <location>
        <begin position="189"/>
        <end position="207"/>
    </location>
</feature>
<feature type="transmembrane region" description="Helical" evidence="6">
    <location>
        <begin position="149"/>
        <end position="169"/>
    </location>
</feature>
<dbReference type="AlphaFoldDB" id="A0A1V9Z568"/>
<evidence type="ECO:0000256" key="1">
    <source>
        <dbReference type="ARBA" id="ARBA00004141"/>
    </source>
</evidence>
<evidence type="ECO:0000313" key="7">
    <source>
        <dbReference type="EMBL" id="OQR93154.1"/>
    </source>
</evidence>
<comment type="subcellular location">
    <subcellularLocation>
        <location evidence="1">Membrane</location>
        <topology evidence="1">Multi-pass membrane protein</topology>
    </subcellularLocation>
</comment>
<evidence type="ECO:0000256" key="5">
    <source>
        <dbReference type="ARBA" id="ARBA00023136"/>
    </source>
</evidence>
<keyword evidence="5 6" id="KW-0472">Membrane</keyword>
<feature type="transmembrane region" description="Helical" evidence="6">
    <location>
        <begin position="406"/>
        <end position="430"/>
    </location>
</feature>
<comment type="similarity">
    <text evidence="2">Belongs to the major facilitator superfamily. Proton-dependent oligopeptide transporter (POT/PTR) (TC 2.A.17) family.</text>
</comment>
<evidence type="ECO:0000256" key="3">
    <source>
        <dbReference type="ARBA" id="ARBA00022692"/>
    </source>
</evidence>
<dbReference type="Proteomes" id="UP000243217">
    <property type="component" value="Unassembled WGS sequence"/>
</dbReference>
<name>A0A1V9Z568_9STRA</name>
<feature type="transmembrane region" description="Helical" evidence="6">
    <location>
        <begin position="442"/>
        <end position="460"/>
    </location>
</feature>
<evidence type="ECO:0000256" key="2">
    <source>
        <dbReference type="ARBA" id="ARBA00005982"/>
    </source>
</evidence>
<dbReference type="InterPro" id="IPR036259">
    <property type="entry name" value="MFS_trans_sf"/>
</dbReference>